<dbReference type="SUPFAM" id="SSF50156">
    <property type="entry name" value="PDZ domain-like"/>
    <property type="match status" value="1"/>
</dbReference>
<evidence type="ECO:0000256" key="1">
    <source>
        <dbReference type="ARBA" id="ARBA00009179"/>
    </source>
</evidence>
<dbReference type="GO" id="GO:0008236">
    <property type="term" value="F:serine-type peptidase activity"/>
    <property type="evidence" value="ECO:0007669"/>
    <property type="project" value="UniProtKB-KW"/>
</dbReference>
<evidence type="ECO:0000313" key="8">
    <source>
        <dbReference type="Proteomes" id="UP000606463"/>
    </source>
</evidence>
<dbReference type="PANTHER" id="PTHR32060">
    <property type="entry name" value="TAIL-SPECIFIC PROTEASE"/>
    <property type="match status" value="1"/>
</dbReference>
<reference evidence="7" key="1">
    <citation type="journal article" date="2020" name="ISME J.">
        <title>Gammaproteobacteria mediating utilization of methyl-, sulfur- and petroleum organic compounds in deep ocean hydrothermal plumes.</title>
        <authorList>
            <person name="Zhou Z."/>
            <person name="Liu Y."/>
            <person name="Pan J."/>
            <person name="Cron B.R."/>
            <person name="Toner B.M."/>
            <person name="Anantharaman K."/>
            <person name="Breier J.A."/>
            <person name="Dick G.J."/>
            <person name="Li M."/>
        </authorList>
    </citation>
    <scope>NUCLEOTIDE SEQUENCE</scope>
    <source>
        <strain evidence="7">SZUA-1501</strain>
    </source>
</reference>
<proteinExistence type="inferred from homology"/>
<dbReference type="EMBL" id="DQVE01000025">
    <property type="protein sequence ID" value="HIP98217.1"/>
    <property type="molecule type" value="Genomic_DNA"/>
</dbReference>
<dbReference type="GO" id="GO:0007165">
    <property type="term" value="P:signal transduction"/>
    <property type="evidence" value="ECO:0007669"/>
    <property type="project" value="TreeGrafter"/>
</dbReference>
<dbReference type="SMART" id="SM00245">
    <property type="entry name" value="TSPc"/>
    <property type="match status" value="1"/>
</dbReference>
<comment type="similarity">
    <text evidence="1 5">Belongs to the peptidase S41A family.</text>
</comment>
<accession>A0A9D0YP92</accession>
<dbReference type="InterPro" id="IPR029045">
    <property type="entry name" value="ClpP/crotonase-like_dom_sf"/>
</dbReference>
<dbReference type="InterPro" id="IPR041489">
    <property type="entry name" value="PDZ_6"/>
</dbReference>
<dbReference type="Pfam" id="PF17820">
    <property type="entry name" value="PDZ_6"/>
    <property type="match status" value="1"/>
</dbReference>
<evidence type="ECO:0000256" key="3">
    <source>
        <dbReference type="ARBA" id="ARBA00022801"/>
    </source>
</evidence>
<dbReference type="FunFam" id="2.30.42.10:FF:000063">
    <property type="entry name" value="Peptidase, S41 family"/>
    <property type="match status" value="1"/>
</dbReference>
<dbReference type="Gene3D" id="3.30.750.44">
    <property type="match status" value="1"/>
</dbReference>
<dbReference type="InterPro" id="IPR004447">
    <property type="entry name" value="Peptidase_S41A"/>
</dbReference>
<dbReference type="Gene3D" id="3.90.226.10">
    <property type="entry name" value="2-enoyl-CoA Hydratase, Chain A, domain 1"/>
    <property type="match status" value="1"/>
</dbReference>
<dbReference type="CDD" id="cd07560">
    <property type="entry name" value="Peptidase_S41_CPP"/>
    <property type="match status" value="1"/>
</dbReference>
<dbReference type="Gene3D" id="2.30.42.10">
    <property type="match status" value="1"/>
</dbReference>
<dbReference type="InterPro" id="IPR001478">
    <property type="entry name" value="PDZ"/>
</dbReference>
<dbReference type="PROSITE" id="PS51257">
    <property type="entry name" value="PROKAR_LIPOPROTEIN"/>
    <property type="match status" value="1"/>
</dbReference>
<name>A0A9D0YP92_AQUAO</name>
<evidence type="ECO:0000256" key="4">
    <source>
        <dbReference type="ARBA" id="ARBA00022825"/>
    </source>
</evidence>
<dbReference type="SUPFAM" id="SSF52096">
    <property type="entry name" value="ClpP/crotonase"/>
    <property type="match status" value="1"/>
</dbReference>
<dbReference type="GO" id="GO:0004175">
    <property type="term" value="F:endopeptidase activity"/>
    <property type="evidence" value="ECO:0007669"/>
    <property type="project" value="TreeGrafter"/>
</dbReference>
<keyword evidence="3 5" id="KW-0378">Hydrolase</keyword>
<sequence length="418" mass="47435">MQRFFLFLLPLLTSCTFAKKGESDAYNEYQWFKVFSGVYYIAKNYYVEEVSPKKLVINASKGILEKLDPYSEYYTKEELKEFEEYNYGYFGGIGVEISLDKGRPVVIAPIEGTPAYKEGIRAGDVIVKINGEDTYGMSITDVVKRIRGEPGTYVELTIYRPEGNKILTLKVKRAVIHVKPVKWTFLEDSKIGYIKIVRFQPDTAEELKKALKSLLEKKIKGLILDVRNNPGGFLDQAVKVADLFLPPGKTVVTIKGRVVKGLFKSKNPPIVPKNLKLVILVNRGSASASELFSGCLQDYKRAILVGEKTFGKFSVQNLIPLENGKYGAVRITTAFYYTPKGRMLDKKGITPDVVVKMTNEEWEKLYKFIREKRIKENIGYGKVVLEPKLDKQLVVALEIIEGTYNPKRKEETKVETSK</sequence>
<dbReference type="AlphaFoldDB" id="A0A9D0YP92"/>
<evidence type="ECO:0000256" key="2">
    <source>
        <dbReference type="ARBA" id="ARBA00022670"/>
    </source>
</evidence>
<dbReference type="PROSITE" id="PS50106">
    <property type="entry name" value="PDZ"/>
    <property type="match status" value="1"/>
</dbReference>
<dbReference type="InterPro" id="IPR036034">
    <property type="entry name" value="PDZ_sf"/>
</dbReference>
<feature type="domain" description="PDZ" evidence="6">
    <location>
        <begin position="79"/>
        <end position="147"/>
    </location>
</feature>
<dbReference type="GO" id="GO:0030288">
    <property type="term" value="C:outer membrane-bounded periplasmic space"/>
    <property type="evidence" value="ECO:0007669"/>
    <property type="project" value="TreeGrafter"/>
</dbReference>
<evidence type="ECO:0000313" key="7">
    <source>
        <dbReference type="EMBL" id="HIP98217.1"/>
    </source>
</evidence>
<dbReference type="Pfam" id="PF03572">
    <property type="entry name" value="Peptidase_S41"/>
    <property type="match status" value="1"/>
</dbReference>
<dbReference type="CDD" id="cd06782">
    <property type="entry name" value="cpPDZ_CPP-like"/>
    <property type="match status" value="1"/>
</dbReference>
<dbReference type="SMART" id="SM00228">
    <property type="entry name" value="PDZ"/>
    <property type="match status" value="1"/>
</dbReference>
<keyword evidence="4 5" id="KW-0720">Serine protease</keyword>
<evidence type="ECO:0000256" key="5">
    <source>
        <dbReference type="RuleBase" id="RU004404"/>
    </source>
</evidence>
<dbReference type="NCBIfam" id="TIGR00225">
    <property type="entry name" value="prc"/>
    <property type="match status" value="1"/>
</dbReference>
<dbReference type="InterPro" id="IPR005151">
    <property type="entry name" value="Tail-specific_protease"/>
</dbReference>
<dbReference type="Proteomes" id="UP000606463">
    <property type="component" value="Unassembled WGS sequence"/>
</dbReference>
<gene>
    <name evidence="7" type="ORF">EYH37_02465</name>
</gene>
<comment type="caution">
    <text evidence="7">The sequence shown here is derived from an EMBL/GenBank/DDBJ whole genome shotgun (WGS) entry which is preliminary data.</text>
</comment>
<protein>
    <submittedName>
        <fullName evidence="7">S41 family peptidase</fullName>
    </submittedName>
</protein>
<dbReference type="GO" id="GO:0006508">
    <property type="term" value="P:proteolysis"/>
    <property type="evidence" value="ECO:0007669"/>
    <property type="project" value="UniProtKB-KW"/>
</dbReference>
<organism evidence="7 8">
    <name type="scientific">Aquifex aeolicus</name>
    <dbReference type="NCBI Taxonomy" id="63363"/>
    <lineage>
        <taxon>Bacteria</taxon>
        <taxon>Pseudomonadati</taxon>
        <taxon>Aquificota</taxon>
        <taxon>Aquificia</taxon>
        <taxon>Aquificales</taxon>
        <taxon>Aquificaceae</taxon>
        <taxon>Aquifex</taxon>
    </lineage>
</organism>
<dbReference type="PANTHER" id="PTHR32060:SF30">
    <property type="entry name" value="CARBOXY-TERMINAL PROCESSING PROTEASE CTPA"/>
    <property type="match status" value="1"/>
</dbReference>
<keyword evidence="2 5" id="KW-0645">Protease</keyword>
<evidence type="ECO:0000259" key="6">
    <source>
        <dbReference type="PROSITE" id="PS50106"/>
    </source>
</evidence>